<dbReference type="AlphaFoldDB" id="A0A0K9GSJ4"/>
<proteinExistence type="predicted"/>
<dbReference type="Proteomes" id="UP000037146">
    <property type="component" value="Unassembled WGS sequence"/>
</dbReference>
<dbReference type="RefSeq" id="WP_049680581.1">
    <property type="nucleotide sequence ID" value="NZ_LFZW01000001.1"/>
</dbReference>
<dbReference type="EMBL" id="LFZW01000001">
    <property type="protein sequence ID" value="KMY49247.1"/>
    <property type="molecule type" value="Genomic_DNA"/>
</dbReference>
<dbReference type="PATRIC" id="fig|1679170.3.peg.1440"/>
<organism evidence="1 2">
    <name type="scientific">Peribacillus loiseleuriae</name>
    <dbReference type="NCBI Taxonomy" id="1679170"/>
    <lineage>
        <taxon>Bacteria</taxon>
        <taxon>Bacillati</taxon>
        <taxon>Bacillota</taxon>
        <taxon>Bacilli</taxon>
        <taxon>Bacillales</taxon>
        <taxon>Bacillaceae</taxon>
        <taxon>Peribacillus</taxon>
    </lineage>
</organism>
<evidence type="ECO:0000313" key="2">
    <source>
        <dbReference type="Proteomes" id="UP000037146"/>
    </source>
</evidence>
<sequence>MADIIARGMAKKIDDKVEETNRQLAETNRRDQVLTQGLQVLQSDQNAPLDVRVEGCTRVPMHNTVLSPGSYYVLADKRTKLKWADATITTGVAKFTAKAERPTIIRVANFESKISGSAVENPHIAKRGQGSALLTPSSGAFVEEITGSNGYADIQSLNGITRAMSAGIKDNIAQQLFSFDIIQEIERQIGRIPRLTITYKVQWLKDNIAKLSANWHGFGSSVGGNKATVAMWSNDAMKWYGNISSSSPNITKITRPVSTQADINVVISVDGFVHFLAYAEPAGESSPGMVVPSTISTDMVELEIELKPEAILHDPRVPLFEVDKSEYDKLLVNYDENTVLSRYPRVEGTKHLQGVYVMAEGANLFPAFYEADIISASASVKAPYEVEFTNPSANQEIKFMKLPTIKNQVYTFKVNSISNGAVRIYVRDKNGIEITKIILTGEQFVTFTATSEITEVTFRAVDSGIKCTFKDPMLTLGSTAKPHVPRNPSYLFANVKLGQIGDKKDILMYDNGDWKVRRETTLDVILDGSLPWAFSANKTGFKAFAFTNPTNIIASSNQFKLSKYNGSVLNGLIGDTTSSDNSYTGASSLVITVSNTDTGFTESVAPTSDEIKAYFNGWQVKTVDANGKPTAWKSIVDGSDAPTQTLAYVKTNMAPNYTPYKLSYVLATPVTEVVNHLVEGDIAVNGLTQIEVGSGVIVREKVTPVINGVNYLLNYISMPTTHFKNTPLRIVGLYKNGQRDTKWLIGVDSSYKNNIRIYIPQADFDPASEYTVTYIALDKEKLTTNSVSVPVSWAGSLPSAVKDIANKQSDIATTVSVYSKLIYDMLVRMKAGGI</sequence>
<name>A0A0K9GSJ4_9BACI</name>
<evidence type="ECO:0000313" key="1">
    <source>
        <dbReference type="EMBL" id="KMY49247.1"/>
    </source>
</evidence>
<dbReference type="OrthoDB" id="2944087at2"/>
<accession>A0A0K9GSJ4</accession>
<reference evidence="2" key="1">
    <citation type="submission" date="2015-07" db="EMBL/GenBank/DDBJ databases">
        <title>Genome sequencing project for genomic taxonomy and phylogenomics of Bacillus-like bacteria.</title>
        <authorList>
            <person name="Liu B."/>
            <person name="Wang J."/>
            <person name="Zhu Y."/>
            <person name="Liu G."/>
            <person name="Chen Q."/>
            <person name="Chen Z."/>
            <person name="Lan J."/>
            <person name="Che J."/>
            <person name="Ge C."/>
            <person name="Shi H."/>
            <person name="Pan Z."/>
            <person name="Liu X."/>
        </authorList>
    </citation>
    <scope>NUCLEOTIDE SEQUENCE [LARGE SCALE GENOMIC DNA]</scope>
    <source>
        <strain evidence="2">FJAT-27997</strain>
    </source>
</reference>
<comment type="caution">
    <text evidence="1">The sequence shown here is derived from an EMBL/GenBank/DDBJ whole genome shotgun (WGS) entry which is preliminary data.</text>
</comment>
<keyword evidence="2" id="KW-1185">Reference proteome</keyword>
<dbReference type="STRING" id="1679170.AC625_06695"/>
<protein>
    <submittedName>
        <fullName evidence="1">Uncharacterized protein</fullName>
    </submittedName>
</protein>
<gene>
    <name evidence="1" type="ORF">AC625_06695</name>
</gene>